<gene>
    <name evidence="1" type="ORF">GAY01_21675</name>
</gene>
<proteinExistence type="predicted"/>
<protein>
    <submittedName>
        <fullName evidence="1">Uncharacterized protein</fullName>
    </submittedName>
</protein>
<evidence type="ECO:0000313" key="1">
    <source>
        <dbReference type="EMBL" id="KAB3562705.1"/>
    </source>
</evidence>
<dbReference type="AlphaFoldDB" id="A0A396F2V9"/>
<comment type="caution">
    <text evidence="1">The sequence shown here is derived from an EMBL/GenBank/DDBJ whole genome shotgun (WGS) entry which is preliminary data.</text>
</comment>
<name>A0A396F2V9_PHOVU</name>
<sequence length="224" mass="25770">MGNSVASIQYIASILKKKKLCLDTSPLTNGYNKAERVWNVAKLKFTIKDNIPRNTTPLVPSLDVLLDVFYKETDNTDIPLSQYNFRVTVEGKNQNGLFKSSWHLDYDNNNVQDFIHPHFHITWGGNKMKDLNLGEVLLLPTPRFSYPPMDIVLGVDFILSNFVKVDIYKQIQSDSQYKAAVKNAQEKYWKPYILSLAHHWCGNSCQKIQLTNIKAKHFHPTLID</sequence>
<dbReference type="RefSeq" id="WP_008781713.1">
    <property type="nucleotide sequence ID" value="NZ_CAXUDV010000072.1"/>
</dbReference>
<evidence type="ECO:0000313" key="2">
    <source>
        <dbReference type="Proteomes" id="UP000433382"/>
    </source>
</evidence>
<reference evidence="1 2" key="1">
    <citation type="journal article" date="2019" name="Nat. Med.">
        <title>A library of human gut bacterial isolates paired with longitudinal multiomics data enables mechanistic microbiome research.</title>
        <authorList>
            <person name="Poyet M."/>
            <person name="Groussin M."/>
            <person name="Gibbons S.M."/>
            <person name="Avila-Pacheco J."/>
            <person name="Jiang X."/>
            <person name="Kearney S.M."/>
            <person name="Perrotta A.R."/>
            <person name="Berdy B."/>
            <person name="Zhao S."/>
            <person name="Lieberman T.D."/>
            <person name="Swanson P.K."/>
            <person name="Smith M."/>
            <person name="Roesemann S."/>
            <person name="Alexander J.E."/>
            <person name="Rich S.A."/>
            <person name="Livny J."/>
            <person name="Vlamakis H."/>
            <person name="Clish C."/>
            <person name="Bullock K."/>
            <person name="Deik A."/>
            <person name="Scott J."/>
            <person name="Pierce K.A."/>
            <person name="Xavier R.J."/>
            <person name="Alm E.J."/>
        </authorList>
    </citation>
    <scope>NUCLEOTIDE SEQUENCE [LARGE SCALE GENOMIC DNA]</scope>
    <source>
        <strain evidence="1 2">BIOML-A73</strain>
    </source>
</reference>
<dbReference type="EMBL" id="WCZM01000048">
    <property type="protein sequence ID" value="KAB3562705.1"/>
    <property type="molecule type" value="Genomic_DNA"/>
</dbReference>
<organism evidence="1 2">
    <name type="scientific">Phocaeicola vulgatus</name>
    <name type="common">Bacteroides vulgatus</name>
    <dbReference type="NCBI Taxonomy" id="821"/>
    <lineage>
        <taxon>Bacteria</taxon>
        <taxon>Pseudomonadati</taxon>
        <taxon>Bacteroidota</taxon>
        <taxon>Bacteroidia</taxon>
        <taxon>Bacteroidales</taxon>
        <taxon>Bacteroidaceae</taxon>
        <taxon>Phocaeicola</taxon>
    </lineage>
</organism>
<dbReference type="Proteomes" id="UP000433382">
    <property type="component" value="Unassembled WGS sequence"/>
</dbReference>
<accession>A0A396F2V9</accession>